<dbReference type="InterPro" id="IPR021858">
    <property type="entry name" value="Fun_TF"/>
</dbReference>
<proteinExistence type="predicted"/>
<feature type="non-terminal residue" evidence="4">
    <location>
        <position position="1"/>
    </location>
</feature>
<feature type="region of interest" description="Disordered" evidence="3">
    <location>
        <begin position="423"/>
        <end position="444"/>
    </location>
</feature>
<keyword evidence="5" id="KW-1185">Reference proteome</keyword>
<comment type="caution">
    <text evidence="4">The sequence shown here is derived from an EMBL/GenBank/DDBJ whole genome shotgun (WGS) entry which is preliminary data.</text>
</comment>
<dbReference type="PANTHER" id="PTHR37534:SF48">
    <property type="entry name" value="FINGER DOMAIN PROTEIN, PUTATIVE-RELATED"/>
    <property type="match status" value="1"/>
</dbReference>
<dbReference type="Proteomes" id="UP001446871">
    <property type="component" value="Unassembled WGS sequence"/>
</dbReference>
<name>A0ABR1UN45_9PEZI</name>
<feature type="region of interest" description="Disordered" evidence="3">
    <location>
        <begin position="262"/>
        <end position="303"/>
    </location>
</feature>
<keyword evidence="2" id="KW-0539">Nucleus</keyword>
<protein>
    <submittedName>
        <fullName evidence="4">Uncharacterized protein</fullName>
    </submittedName>
</protein>
<evidence type="ECO:0000256" key="2">
    <source>
        <dbReference type="ARBA" id="ARBA00023242"/>
    </source>
</evidence>
<sequence>HEPYTHFRWSLEDNAGLAAATKPFVMGGNLKKHPFPGAILQSPTPYRYRRAQMVFEGLDYCIRLPHRPIERDINAFALRTEALGALNDQLAHPGTQTSDAILLTVVALLITSMQSSAHPEWRAHLEGARRIIQLRGGLKIIIEDNPYFKPVLFYFIMADVMGATTCSSRHEKMSVATLMAMKYWEMEPNILRLLAATPNPCHEEIFQSIILSNYLRTIAHSEKLQKGRQSGTRMVLAKILRFSPTEYAARMHNFTGWKPNGKDVGFASSSPDEPRPLPTAPNSQPSSRSSEPSPASADSSPSRISDQDLWFSVAAVYHAATLIYGLRTLVVDAQETDKTLLLPEGKTAADVAALREEACRTLTDILTPVFSDHTTMYRIGKLVMWPLFILGTEVKLPRLGSADVLRRGLHDAEVILWGSSAPSVPLTSSRTSGRSTRRGMGALG</sequence>
<comment type="subcellular location">
    <subcellularLocation>
        <location evidence="1">Nucleus</location>
    </subcellularLocation>
</comment>
<evidence type="ECO:0000256" key="1">
    <source>
        <dbReference type="ARBA" id="ARBA00004123"/>
    </source>
</evidence>
<gene>
    <name evidence="4" type="ORF">PG996_009243</name>
</gene>
<evidence type="ECO:0000313" key="5">
    <source>
        <dbReference type="Proteomes" id="UP001446871"/>
    </source>
</evidence>
<evidence type="ECO:0000256" key="3">
    <source>
        <dbReference type="SAM" id="MobiDB-lite"/>
    </source>
</evidence>
<reference evidence="4 5" key="1">
    <citation type="submission" date="2023-01" db="EMBL/GenBank/DDBJ databases">
        <title>Analysis of 21 Apiospora genomes using comparative genomics revels a genus with tremendous synthesis potential of carbohydrate active enzymes and secondary metabolites.</title>
        <authorList>
            <person name="Sorensen T."/>
        </authorList>
    </citation>
    <scope>NUCLEOTIDE SEQUENCE [LARGE SCALE GENOMIC DNA]</scope>
    <source>
        <strain evidence="4 5">CBS 83171</strain>
    </source>
</reference>
<evidence type="ECO:0000313" key="4">
    <source>
        <dbReference type="EMBL" id="KAK8059313.1"/>
    </source>
</evidence>
<dbReference type="PANTHER" id="PTHR37534">
    <property type="entry name" value="TRANSCRIPTIONAL ACTIVATOR PROTEIN UGA3"/>
    <property type="match status" value="1"/>
</dbReference>
<dbReference type="EMBL" id="JAQQWM010000006">
    <property type="protein sequence ID" value="KAK8059313.1"/>
    <property type="molecule type" value="Genomic_DNA"/>
</dbReference>
<dbReference type="Pfam" id="PF11951">
    <property type="entry name" value="Fungal_trans_2"/>
    <property type="match status" value="1"/>
</dbReference>
<accession>A0ABR1UN45</accession>
<organism evidence="4 5">
    <name type="scientific">Apiospora saccharicola</name>
    <dbReference type="NCBI Taxonomy" id="335842"/>
    <lineage>
        <taxon>Eukaryota</taxon>
        <taxon>Fungi</taxon>
        <taxon>Dikarya</taxon>
        <taxon>Ascomycota</taxon>
        <taxon>Pezizomycotina</taxon>
        <taxon>Sordariomycetes</taxon>
        <taxon>Xylariomycetidae</taxon>
        <taxon>Amphisphaeriales</taxon>
        <taxon>Apiosporaceae</taxon>
        <taxon>Apiospora</taxon>
    </lineage>
</organism>
<feature type="compositionally biased region" description="Low complexity" evidence="3">
    <location>
        <begin position="283"/>
        <end position="303"/>
    </location>
</feature>